<dbReference type="EMBL" id="LPWD01000025">
    <property type="protein sequence ID" value="ODS04025.1"/>
    <property type="molecule type" value="Genomic_DNA"/>
</dbReference>
<proteinExistence type="predicted"/>
<keyword evidence="3" id="KW-1185">Reference proteome</keyword>
<dbReference type="AlphaFoldDB" id="A0A1E3WDX3"/>
<sequence length="60" mass="6295">MAEALPDPVILLDRTGQVLSCNAPARGLFASLREGSHISSVIRRRSSSTPSAPPRRAGAP</sequence>
<accession>A0A1E3WDX3</accession>
<organism evidence="2 3">
    <name type="scientific">Methyloceanibacter marginalis</name>
    <dbReference type="NCBI Taxonomy" id="1774971"/>
    <lineage>
        <taxon>Bacteria</taxon>
        <taxon>Pseudomonadati</taxon>
        <taxon>Pseudomonadota</taxon>
        <taxon>Alphaproteobacteria</taxon>
        <taxon>Hyphomicrobiales</taxon>
        <taxon>Hyphomicrobiaceae</taxon>
        <taxon>Methyloceanibacter</taxon>
    </lineage>
</organism>
<dbReference type="Proteomes" id="UP000095042">
    <property type="component" value="Unassembled WGS sequence"/>
</dbReference>
<evidence type="ECO:0000256" key="1">
    <source>
        <dbReference type="SAM" id="MobiDB-lite"/>
    </source>
</evidence>
<name>A0A1E3WDX3_9HYPH</name>
<evidence type="ECO:0000313" key="3">
    <source>
        <dbReference type="Proteomes" id="UP000095042"/>
    </source>
</evidence>
<gene>
    <name evidence="2" type="ORF">AUC71_06370</name>
</gene>
<protein>
    <recommendedName>
        <fullName evidence="4">PAS domain-containing protein</fullName>
    </recommendedName>
</protein>
<comment type="caution">
    <text evidence="2">The sequence shown here is derived from an EMBL/GenBank/DDBJ whole genome shotgun (WGS) entry which is preliminary data.</text>
</comment>
<evidence type="ECO:0000313" key="2">
    <source>
        <dbReference type="EMBL" id="ODS04025.1"/>
    </source>
</evidence>
<feature type="region of interest" description="Disordered" evidence="1">
    <location>
        <begin position="39"/>
        <end position="60"/>
    </location>
</feature>
<reference evidence="2 3" key="1">
    <citation type="journal article" date="2016" name="Environ. Microbiol.">
        <title>New Methyloceanibacter diversity from North Sea sediments includes methanotroph containing solely the soluble methane monooxygenase.</title>
        <authorList>
            <person name="Vekeman B."/>
            <person name="Kerckhof F.M."/>
            <person name="Cremers G."/>
            <person name="de Vos P."/>
            <person name="Vandamme P."/>
            <person name="Boon N."/>
            <person name="Op den Camp H.J."/>
            <person name="Heylen K."/>
        </authorList>
    </citation>
    <scope>NUCLEOTIDE SEQUENCE [LARGE SCALE GENOMIC DNA]</scope>
    <source>
        <strain evidence="2 3">R-67177</strain>
    </source>
</reference>
<evidence type="ECO:0008006" key="4">
    <source>
        <dbReference type="Google" id="ProtNLM"/>
    </source>
</evidence>